<evidence type="ECO:0000313" key="3">
    <source>
        <dbReference type="Proteomes" id="UP000503447"/>
    </source>
</evidence>
<keyword evidence="3" id="KW-1185">Reference proteome</keyword>
<proteinExistence type="predicted"/>
<accession>A0A6M5Z3S0</accession>
<feature type="compositionally biased region" description="Low complexity" evidence="1">
    <location>
        <begin position="35"/>
        <end position="51"/>
    </location>
</feature>
<dbReference type="EMBL" id="CP053452">
    <property type="protein sequence ID" value="QJX00919.1"/>
    <property type="molecule type" value="Genomic_DNA"/>
</dbReference>
<dbReference type="Proteomes" id="UP000503447">
    <property type="component" value="Chromosome"/>
</dbReference>
<protein>
    <submittedName>
        <fullName evidence="2">Uncharacterized protein</fullName>
    </submittedName>
</protein>
<name>A0A6M5Z3S0_9BACT</name>
<sequence>MRRSRPVGGGKVRDRVSSGAERPIHRTRLPRADARQQGAAGSQPAAPLPAGRIARHRAGDRVA</sequence>
<evidence type="ECO:0000313" key="2">
    <source>
        <dbReference type="EMBL" id="QJX00919.1"/>
    </source>
</evidence>
<feature type="region of interest" description="Disordered" evidence="1">
    <location>
        <begin position="1"/>
        <end position="63"/>
    </location>
</feature>
<organism evidence="2 3">
    <name type="scientific">Frigoriglobus tundricola</name>
    <dbReference type="NCBI Taxonomy" id="2774151"/>
    <lineage>
        <taxon>Bacteria</taxon>
        <taxon>Pseudomonadati</taxon>
        <taxon>Planctomycetota</taxon>
        <taxon>Planctomycetia</taxon>
        <taxon>Gemmatales</taxon>
        <taxon>Gemmataceae</taxon>
        <taxon>Frigoriglobus</taxon>
    </lineage>
</organism>
<gene>
    <name evidence="2" type="ORF">FTUN_8557</name>
</gene>
<reference evidence="3" key="1">
    <citation type="submission" date="2020-05" db="EMBL/GenBank/DDBJ databases">
        <title>Frigoriglobus tundricola gen. nov., sp. nov., a psychrotolerant cellulolytic planctomycete of the family Gemmataceae with two divergent copies of 16S rRNA gene.</title>
        <authorList>
            <person name="Kulichevskaya I.S."/>
            <person name="Ivanova A.A."/>
            <person name="Naumoff D.G."/>
            <person name="Beletsky A.V."/>
            <person name="Rijpstra W.I.C."/>
            <person name="Sinninghe Damste J.S."/>
            <person name="Mardanov A.V."/>
            <person name="Ravin N.V."/>
            <person name="Dedysh S.N."/>
        </authorList>
    </citation>
    <scope>NUCLEOTIDE SEQUENCE [LARGE SCALE GENOMIC DNA]</scope>
    <source>
        <strain evidence="3">PL17</strain>
    </source>
</reference>
<dbReference type="AlphaFoldDB" id="A0A6M5Z3S0"/>
<dbReference type="KEGG" id="ftj:FTUN_8557"/>
<evidence type="ECO:0000256" key="1">
    <source>
        <dbReference type="SAM" id="MobiDB-lite"/>
    </source>
</evidence>